<organism evidence="1 2">
    <name type="scientific">Plantactinospora solaniradicis</name>
    <dbReference type="NCBI Taxonomy" id="1723736"/>
    <lineage>
        <taxon>Bacteria</taxon>
        <taxon>Bacillati</taxon>
        <taxon>Actinomycetota</taxon>
        <taxon>Actinomycetes</taxon>
        <taxon>Micromonosporales</taxon>
        <taxon>Micromonosporaceae</taxon>
        <taxon>Plantactinospora</taxon>
    </lineage>
</organism>
<comment type="caution">
    <text evidence="1">The sequence shown here is derived from an EMBL/GenBank/DDBJ whole genome shotgun (WGS) entry which is preliminary data.</text>
</comment>
<sequence length="202" mass="21920">MNDWATLLAPDTVRPVILRQATPPAAEQVRRDPYAVLDDTDLTAEQKISVLRGYLIHTYEQGGQDRTSAARRVGVTTQEQADDAVIDWAMWATSGRLLPNRSDVDWAAVLATMPDDDAGCPTWCPGDCEQPRISGATFVERVHDLHIVDLTGGPAEFPAEQRAISVDLQSLSTGRSRLPNSARTAKIGCTGIGTTGRVRPRG</sequence>
<dbReference type="EMBL" id="JBHSPR010000111">
    <property type="protein sequence ID" value="MFC6023744.1"/>
    <property type="molecule type" value="Genomic_DNA"/>
</dbReference>
<evidence type="ECO:0000313" key="2">
    <source>
        <dbReference type="Proteomes" id="UP001596203"/>
    </source>
</evidence>
<gene>
    <name evidence="1" type="ORF">ACFP2T_47280</name>
</gene>
<protein>
    <submittedName>
        <fullName evidence="1">Uncharacterized protein</fullName>
    </submittedName>
</protein>
<proteinExistence type="predicted"/>
<keyword evidence="2" id="KW-1185">Reference proteome</keyword>
<accession>A0ABW1KPK6</accession>
<dbReference type="Proteomes" id="UP001596203">
    <property type="component" value="Unassembled WGS sequence"/>
</dbReference>
<reference evidence="2" key="1">
    <citation type="journal article" date="2019" name="Int. J. Syst. Evol. Microbiol.">
        <title>The Global Catalogue of Microorganisms (GCM) 10K type strain sequencing project: providing services to taxonomists for standard genome sequencing and annotation.</title>
        <authorList>
            <consortium name="The Broad Institute Genomics Platform"/>
            <consortium name="The Broad Institute Genome Sequencing Center for Infectious Disease"/>
            <person name="Wu L."/>
            <person name="Ma J."/>
        </authorList>
    </citation>
    <scope>NUCLEOTIDE SEQUENCE [LARGE SCALE GENOMIC DNA]</scope>
    <source>
        <strain evidence="2">ZS-35-S2</strain>
    </source>
</reference>
<name>A0ABW1KPK6_9ACTN</name>
<evidence type="ECO:0000313" key="1">
    <source>
        <dbReference type="EMBL" id="MFC6023744.1"/>
    </source>
</evidence>
<dbReference type="RefSeq" id="WP_377434464.1">
    <property type="nucleotide sequence ID" value="NZ_JBHSPR010000111.1"/>
</dbReference>